<organism evidence="1">
    <name type="scientific">freshwater metagenome</name>
    <dbReference type="NCBI Taxonomy" id="449393"/>
    <lineage>
        <taxon>unclassified sequences</taxon>
        <taxon>metagenomes</taxon>
        <taxon>ecological metagenomes</taxon>
    </lineage>
</organism>
<gene>
    <name evidence="1" type="ORF">UFOPK2366_00656</name>
</gene>
<dbReference type="EMBL" id="CAEZXM010000099">
    <property type="protein sequence ID" value="CAB4689238.1"/>
    <property type="molecule type" value="Genomic_DNA"/>
</dbReference>
<dbReference type="AlphaFoldDB" id="A0A6J6NX53"/>
<proteinExistence type="predicted"/>
<accession>A0A6J6NX53</accession>
<reference evidence="1" key="1">
    <citation type="submission" date="2020-05" db="EMBL/GenBank/DDBJ databases">
        <authorList>
            <person name="Chiriac C."/>
            <person name="Salcher M."/>
            <person name="Ghai R."/>
            <person name="Kavagutti S V."/>
        </authorList>
    </citation>
    <scope>NUCLEOTIDE SEQUENCE</scope>
</reference>
<evidence type="ECO:0000313" key="1">
    <source>
        <dbReference type="EMBL" id="CAB4689238.1"/>
    </source>
</evidence>
<protein>
    <submittedName>
        <fullName evidence="1">Unannotated protein</fullName>
    </submittedName>
</protein>
<name>A0A6J6NX53_9ZZZZ</name>
<sequence>MQRCINLTMPTHGIDHPGERLCGWLIAVQHHERFAVVRPNTYLKANLARIRIGDHAAHLEPADFAGKHAVLDHRLGATLLDD</sequence>